<feature type="domain" description="THAP9-like helix-turn-helix" evidence="1">
    <location>
        <begin position="89"/>
        <end position="168"/>
    </location>
</feature>
<comment type="caution">
    <text evidence="3">The sequence shown here is derived from an EMBL/GenBank/DDBJ whole genome shotgun (WGS) entry which is preliminary data.</text>
</comment>
<gene>
    <name evidence="3" type="ORF">DBV15_12653</name>
</gene>
<dbReference type="Proteomes" id="UP000310200">
    <property type="component" value="Unassembled WGS sequence"/>
</dbReference>
<dbReference type="STRING" id="300112.A0A4V3SBC5"/>
<dbReference type="InterPro" id="IPR021896">
    <property type="entry name" value="THAP9-like_HTH"/>
</dbReference>
<dbReference type="InterPro" id="IPR048366">
    <property type="entry name" value="TNP-like_GBD"/>
</dbReference>
<dbReference type="PANTHER" id="PTHR47577">
    <property type="entry name" value="THAP DOMAIN-CONTAINING PROTEIN 6"/>
    <property type="match status" value="1"/>
</dbReference>
<feature type="non-terminal residue" evidence="3">
    <location>
        <position position="350"/>
    </location>
</feature>
<evidence type="ECO:0000259" key="1">
    <source>
        <dbReference type="Pfam" id="PF12017"/>
    </source>
</evidence>
<reference evidence="3 4" key="1">
    <citation type="journal article" date="2019" name="Philos. Trans. R. Soc. Lond., B, Biol. Sci.">
        <title>Ant behaviour and brain gene expression of defending hosts depend on the ecological success of the intruding social parasite.</title>
        <authorList>
            <person name="Kaur R."/>
            <person name="Stoldt M."/>
            <person name="Jongepier E."/>
            <person name="Feldmeyer B."/>
            <person name="Menzel F."/>
            <person name="Bornberg-Bauer E."/>
            <person name="Foitzik S."/>
        </authorList>
    </citation>
    <scope>NUCLEOTIDE SEQUENCE [LARGE SCALE GENOMIC DNA]</scope>
    <source>
        <tissue evidence="3">Whole body</tissue>
    </source>
</reference>
<dbReference type="EMBL" id="QBLH01001305">
    <property type="protein sequence ID" value="TGZ52334.1"/>
    <property type="molecule type" value="Genomic_DNA"/>
</dbReference>
<sequence>MPTEVEERQEEDYLTCSLSTTDKATMAQPSMEDKTTMTSSVYNSPEKCRLRKQLLYQKEKYDKKIRGLQQTVRRRDKQVVTLKCILDTLRKKGILEAEQSEMLLNLGGSNELFKRLCKKQKNERVPRQYNPQLRVFALTLHYYSPRAYEYVRRHFNLCLPHTKTISSWYKTINGNTGISTEALESIKNRVQNTNYTLCGSTSFPHPITKEKVVTFFDPCHMLKLVRNTFGDSKILLDVNNNFVQWSHITELHDIQESEGMHLGNKLRNAHINYSKQKMKVRLATQIFSKSVADALSFCKNDMQLEQFHSCEATIQFLSIFNDLFDILNSRNMHQLGFKKALNSSNLALIK</sequence>
<proteinExistence type="predicted"/>
<evidence type="ECO:0000259" key="2">
    <source>
        <dbReference type="Pfam" id="PF21788"/>
    </source>
</evidence>
<dbReference type="Pfam" id="PF12017">
    <property type="entry name" value="Tnp_P_element"/>
    <property type="match status" value="1"/>
</dbReference>
<protein>
    <submittedName>
        <fullName evidence="3">THAP domain-containing protein</fullName>
    </submittedName>
</protein>
<keyword evidence="4" id="KW-1185">Reference proteome</keyword>
<evidence type="ECO:0000313" key="4">
    <source>
        <dbReference type="Proteomes" id="UP000310200"/>
    </source>
</evidence>
<organism evidence="3 4">
    <name type="scientific">Temnothorax longispinosus</name>
    <dbReference type="NCBI Taxonomy" id="300112"/>
    <lineage>
        <taxon>Eukaryota</taxon>
        <taxon>Metazoa</taxon>
        <taxon>Ecdysozoa</taxon>
        <taxon>Arthropoda</taxon>
        <taxon>Hexapoda</taxon>
        <taxon>Insecta</taxon>
        <taxon>Pterygota</taxon>
        <taxon>Neoptera</taxon>
        <taxon>Endopterygota</taxon>
        <taxon>Hymenoptera</taxon>
        <taxon>Apocrita</taxon>
        <taxon>Aculeata</taxon>
        <taxon>Formicoidea</taxon>
        <taxon>Formicidae</taxon>
        <taxon>Myrmicinae</taxon>
        <taxon>Temnothorax</taxon>
    </lineage>
</organism>
<dbReference type="Pfam" id="PF21788">
    <property type="entry name" value="TNP-like_GBD"/>
    <property type="match status" value="1"/>
</dbReference>
<name>A0A4V3SBC5_9HYME</name>
<dbReference type="AlphaFoldDB" id="A0A4V3SBC5"/>
<dbReference type="PANTHER" id="PTHR47577:SF2">
    <property type="entry name" value="THAP DOMAIN CONTAINING 9"/>
    <property type="match status" value="1"/>
</dbReference>
<evidence type="ECO:0000313" key="3">
    <source>
        <dbReference type="EMBL" id="TGZ52334.1"/>
    </source>
</evidence>
<accession>A0A4V3SBC5</accession>
<feature type="domain" description="Transposable element P transposase-like GTP-binding insertion" evidence="2">
    <location>
        <begin position="219"/>
        <end position="339"/>
    </location>
</feature>